<gene>
    <name evidence="1" type="ORF">LSAA_4583</name>
</gene>
<accession>A0A7R8CJX1</accession>
<keyword evidence="2" id="KW-1185">Reference proteome</keyword>
<organism evidence="1 2">
    <name type="scientific">Lepeophtheirus salmonis</name>
    <name type="common">Salmon louse</name>
    <name type="synonym">Caligus salmonis</name>
    <dbReference type="NCBI Taxonomy" id="72036"/>
    <lineage>
        <taxon>Eukaryota</taxon>
        <taxon>Metazoa</taxon>
        <taxon>Ecdysozoa</taxon>
        <taxon>Arthropoda</taxon>
        <taxon>Crustacea</taxon>
        <taxon>Multicrustacea</taxon>
        <taxon>Hexanauplia</taxon>
        <taxon>Copepoda</taxon>
        <taxon>Siphonostomatoida</taxon>
        <taxon>Caligidae</taxon>
        <taxon>Lepeophtheirus</taxon>
    </lineage>
</organism>
<proteinExistence type="predicted"/>
<evidence type="ECO:0000313" key="1">
    <source>
        <dbReference type="EMBL" id="CAF2840194.1"/>
    </source>
</evidence>
<name>A0A7R8CJX1_LEPSM</name>
<reference evidence="1" key="1">
    <citation type="submission" date="2021-02" db="EMBL/GenBank/DDBJ databases">
        <authorList>
            <person name="Bekaert M."/>
        </authorList>
    </citation>
    <scope>NUCLEOTIDE SEQUENCE</scope>
    <source>
        <strain evidence="1">IoA-00</strain>
    </source>
</reference>
<dbReference type="EMBL" id="HG994593">
    <property type="protein sequence ID" value="CAF2840194.1"/>
    <property type="molecule type" value="Genomic_DNA"/>
</dbReference>
<evidence type="ECO:0000313" key="2">
    <source>
        <dbReference type="Proteomes" id="UP000675881"/>
    </source>
</evidence>
<sequence length="126" mass="14288">MRLRRIAYRARSQLVPSERFDYYLLRLLQFILNSQKVLSILVTARLFRYALYLVMFDYNIIHVKGIQNLPADALSQGPLDDPEPVITPDATDELMWLAISSGSSSDYELLAAVKEEVSIPLAIEAA</sequence>
<protein>
    <submittedName>
        <fullName evidence="1">(salmon louse) hypothetical protein</fullName>
    </submittedName>
</protein>
<dbReference type="Proteomes" id="UP000675881">
    <property type="component" value="Chromosome 14"/>
</dbReference>
<dbReference type="AlphaFoldDB" id="A0A7R8CJX1"/>